<organism evidence="1 2">
    <name type="scientific">Rhizophagus clarus</name>
    <dbReference type="NCBI Taxonomy" id="94130"/>
    <lineage>
        <taxon>Eukaryota</taxon>
        <taxon>Fungi</taxon>
        <taxon>Fungi incertae sedis</taxon>
        <taxon>Mucoromycota</taxon>
        <taxon>Glomeromycotina</taxon>
        <taxon>Glomeromycetes</taxon>
        <taxon>Glomerales</taxon>
        <taxon>Glomeraceae</taxon>
        <taxon>Rhizophagus</taxon>
    </lineage>
</organism>
<evidence type="ECO:0000313" key="1">
    <source>
        <dbReference type="EMBL" id="GES79843.1"/>
    </source>
</evidence>
<accession>A0A8H3L5T1</accession>
<reference evidence="1" key="1">
    <citation type="submission" date="2019-10" db="EMBL/GenBank/DDBJ databases">
        <title>Conservation and host-specific expression of non-tandemly repeated heterogenous ribosome RNA gene in arbuscular mycorrhizal fungi.</title>
        <authorList>
            <person name="Maeda T."/>
            <person name="Kobayashi Y."/>
            <person name="Nakagawa T."/>
            <person name="Ezawa T."/>
            <person name="Yamaguchi K."/>
            <person name="Bino T."/>
            <person name="Nishimoto Y."/>
            <person name="Shigenobu S."/>
            <person name="Kawaguchi M."/>
        </authorList>
    </citation>
    <scope>NUCLEOTIDE SEQUENCE</scope>
    <source>
        <strain evidence="1">HR1</strain>
    </source>
</reference>
<dbReference type="OrthoDB" id="2438021at2759"/>
<sequence length="90" mass="10486">MSYDKVGNQIYKYRGVIKDVAIRYCCSFALIDKTAIQMARVNQKIYDDFNNSLSYSNTFIVDRGTEYMGEYRDLLLAMVLEFNMLTLNVV</sequence>
<dbReference type="EMBL" id="BLAL01000046">
    <property type="protein sequence ID" value="GES79843.1"/>
    <property type="molecule type" value="Genomic_DNA"/>
</dbReference>
<name>A0A8H3L5T1_9GLOM</name>
<protein>
    <submittedName>
        <fullName evidence="1">Uncharacterized protein LOC110234463</fullName>
    </submittedName>
</protein>
<proteinExistence type="predicted"/>
<gene>
    <name evidence="1" type="ORF">RCL2_000713800</name>
</gene>
<dbReference type="AlphaFoldDB" id="A0A8H3L5T1"/>
<comment type="caution">
    <text evidence="1">The sequence shown here is derived from an EMBL/GenBank/DDBJ whole genome shotgun (WGS) entry which is preliminary data.</text>
</comment>
<evidence type="ECO:0000313" key="2">
    <source>
        <dbReference type="Proteomes" id="UP000615446"/>
    </source>
</evidence>
<dbReference type="Proteomes" id="UP000615446">
    <property type="component" value="Unassembled WGS sequence"/>
</dbReference>